<dbReference type="EMBL" id="QJVJ01000005">
    <property type="protein sequence ID" value="PYI54629.1"/>
    <property type="molecule type" value="Genomic_DNA"/>
</dbReference>
<dbReference type="InterPro" id="IPR000182">
    <property type="entry name" value="GNAT_dom"/>
</dbReference>
<feature type="domain" description="N-acetyltransferase" evidence="3">
    <location>
        <begin position="2"/>
        <end position="141"/>
    </location>
</feature>
<evidence type="ECO:0000259" key="3">
    <source>
        <dbReference type="PROSITE" id="PS51186"/>
    </source>
</evidence>
<dbReference type="InterPro" id="IPR016181">
    <property type="entry name" value="Acyl_CoA_acyltransferase"/>
</dbReference>
<name>A0A2V5K5G7_9BACL</name>
<protein>
    <submittedName>
        <fullName evidence="4">GNAT family N-acetyltransferase</fullName>
    </submittedName>
</protein>
<dbReference type="PANTHER" id="PTHR43877:SF5">
    <property type="entry name" value="BLL8307 PROTEIN"/>
    <property type="match status" value="1"/>
</dbReference>
<evidence type="ECO:0000256" key="2">
    <source>
        <dbReference type="ARBA" id="ARBA00023315"/>
    </source>
</evidence>
<dbReference type="PROSITE" id="PS51186">
    <property type="entry name" value="GNAT"/>
    <property type="match status" value="1"/>
</dbReference>
<dbReference type="Proteomes" id="UP000247476">
    <property type="component" value="Unassembled WGS sequence"/>
</dbReference>
<dbReference type="InterPro" id="IPR050832">
    <property type="entry name" value="Bact_Acetyltransf"/>
</dbReference>
<dbReference type="SUPFAM" id="SSF55729">
    <property type="entry name" value="Acyl-CoA N-acyltransferases (Nat)"/>
    <property type="match status" value="1"/>
</dbReference>
<dbReference type="GO" id="GO:0016747">
    <property type="term" value="F:acyltransferase activity, transferring groups other than amino-acyl groups"/>
    <property type="evidence" value="ECO:0007669"/>
    <property type="project" value="InterPro"/>
</dbReference>
<dbReference type="RefSeq" id="WP_110840687.1">
    <property type="nucleotide sequence ID" value="NZ_QJVJ01000005.1"/>
</dbReference>
<dbReference type="CDD" id="cd04301">
    <property type="entry name" value="NAT_SF"/>
    <property type="match status" value="1"/>
</dbReference>
<dbReference type="PANTHER" id="PTHR43877">
    <property type="entry name" value="AMINOALKYLPHOSPHONATE N-ACETYLTRANSFERASE-RELATED-RELATED"/>
    <property type="match status" value="1"/>
</dbReference>
<sequence>MIAIRPIEASLRPQVAELIAREWGSPVMVSRGNAHRADELPGYVAVDSDDIVGLVTYAYSNAGCEIVTLDSWRECQGIGTLLVRAVVDEATRSKRKRVWLVTTNDNTPAIRFYQKRGFRMCALHVDAVREARAIKPQIPLIGLNGIPIDHEIEFERIVSI</sequence>
<evidence type="ECO:0000313" key="5">
    <source>
        <dbReference type="Proteomes" id="UP000247476"/>
    </source>
</evidence>
<organism evidence="4 5">
    <name type="scientific">Paenibacillus flagellatus</name>
    <dbReference type="NCBI Taxonomy" id="2211139"/>
    <lineage>
        <taxon>Bacteria</taxon>
        <taxon>Bacillati</taxon>
        <taxon>Bacillota</taxon>
        <taxon>Bacilli</taxon>
        <taxon>Bacillales</taxon>
        <taxon>Paenibacillaceae</taxon>
        <taxon>Paenibacillus</taxon>
    </lineage>
</organism>
<reference evidence="4 5" key="1">
    <citation type="submission" date="2018-05" db="EMBL/GenBank/DDBJ databases">
        <title>Paenibacillus flagellatus sp. nov., isolated from selenium mineral soil.</title>
        <authorList>
            <person name="Dai X."/>
        </authorList>
    </citation>
    <scope>NUCLEOTIDE SEQUENCE [LARGE SCALE GENOMIC DNA]</scope>
    <source>
        <strain evidence="4 5">DXL2</strain>
    </source>
</reference>
<accession>A0A2V5K5G7</accession>
<gene>
    <name evidence="4" type="ORF">DLM86_12240</name>
</gene>
<comment type="caution">
    <text evidence="4">The sequence shown here is derived from an EMBL/GenBank/DDBJ whole genome shotgun (WGS) entry which is preliminary data.</text>
</comment>
<proteinExistence type="predicted"/>
<keyword evidence="2" id="KW-0012">Acyltransferase</keyword>
<dbReference type="Pfam" id="PF00583">
    <property type="entry name" value="Acetyltransf_1"/>
    <property type="match status" value="1"/>
</dbReference>
<dbReference type="Gene3D" id="3.40.630.30">
    <property type="match status" value="1"/>
</dbReference>
<keyword evidence="1 4" id="KW-0808">Transferase</keyword>
<dbReference type="AlphaFoldDB" id="A0A2V5K5G7"/>
<keyword evidence="5" id="KW-1185">Reference proteome</keyword>
<evidence type="ECO:0000256" key="1">
    <source>
        <dbReference type="ARBA" id="ARBA00022679"/>
    </source>
</evidence>
<dbReference type="OrthoDB" id="7365228at2"/>
<evidence type="ECO:0000313" key="4">
    <source>
        <dbReference type="EMBL" id="PYI54629.1"/>
    </source>
</evidence>